<feature type="region of interest" description="Disordered" evidence="1">
    <location>
        <begin position="170"/>
        <end position="189"/>
    </location>
</feature>
<feature type="chain" id="PRO_5045868408" description="Secreted protein" evidence="2">
    <location>
        <begin position="24"/>
        <end position="207"/>
    </location>
</feature>
<protein>
    <recommendedName>
        <fullName evidence="5">Secreted protein</fullName>
    </recommendedName>
</protein>
<proteinExistence type="predicted"/>
<gene>
    <name evidence="3" type="ORF">GCM10010405_11330</name>
</gene>
<reference evidence="4" key="1">
    <citation type="journal article" date="2019" name="Int. J. Syst. Evol. Microbiol.">
        <title>The Global Catalogue of Microorganisms (GCM) 10K type strain sequencing project: providing services to taxonomists for standard genome sequencing and annotation.</title>
        <authorList>
            <consortium name="The Broad Institute Genomics Platform"/>
            <consortium name="The Broad Institute Genome Sequencing Center for Infectious Disease"/>
            <person name="Wu L."/>
            <person name="Ma J."/>
        </authorList>
    </citation>
    <scope>NUCLEOTIDE SEQUENCE [LARGE SCALE GENOMIC DNA]</scope>
    <source>
        <strain evidence="4">JCM 6305</strain>
    </source>
</reference>
<accession>A0ABP5WPV7</accession>
<comment type="caution">
    <text evidence="3">The sequence shown here is derived from an EMBL/GenBank/DDBJ whole genome shotgun (WGS) entry which is preliminary data.</text>
</comment>
<evidence type="ECO:0000256" key="2">
    <source>
        <dbReference type="SAM" id="SignalP"/>
    </source>
</evidence>
<evidence type="ECO:0000313" key="4">
    <source>
        <dbReference type="Proteomes" id="UP001501638"/>
    </source>
</evidence>
<dbReference type="RefSeq" id="WP_344320964.1">
    <property type="nucleotide sequence ID" value="NZ_BAAASZ010000008.1"/>
</dbReference>
<organism evidence="3 4">
    <name type="scientific">Streptomyces macrosporus</name>
    <dbReference type="NCBI Taxonomy" id="44032"/>
    <lineage>
        <taxon>Bacteria</taxon>
        <taxon>Bacillati</taxon>
        <taxon>Actinomycetota</taxon>
        <taxon>Actinomycetes</taxon>
        <taxon>Kitasatosporales</taxon>
        <taxon>Streptomycetaceae</taxon>
        <taxon>Streptomyces</taxon>
    </lineage>
</organism>
<sequence>MRIRRTMRRLAVALAFATAGVLAAPGGASAAESTVPYLCPVEFLGESFVLNYSRSFDVTAPATVAPNQVFTVSFDPEPINPLPQFNTKVWDVKFVYNLPAGARVLGYALVGGYNLGDSQQKVEFSDGRVSLYASGPFAAGVDSDVPTLKVFLRAPSSGVLTTSVAGTSREDPGFRWTAEDPATGEVGELPCYPDPARPVVLSSTTVS</sequence>
<feature type="signal peptide" evidence="2">
    <location>
        <begin position="1"/>
        <end position="23"/>
    </location>
</feature>
<keyword evidence="4" id="KW-1185">Reference proteome</keyword>
<dbReference type="EMBL" id="BAAASZ010000008">
    <property type="protein sequence ID" value="GAA2430239.1"/>
    <property type="molecule type" value="Genomic_DNA"/>
</dbReference>
<evidence type="ECO:0000313" key="3">
    <source>
        <dbReference type="EMBL" id="GAA2430239.1"/>
    </source>
</evidence>
<keyword evidence="2" id="KW-0732">Signal</keyword>
<evidence type="ECO:0000256" key="1">
    <source>
        <dbReference type="SAM" id="MobiDB-lite"/>
    </source>
</evidence>
<name>A0ABP5WPV7_9ACTN</name>
<dbReference type="Proteomes" id="UP001501638">
    <property type="component" value="Unassembled WGS sequence"/>
</dbReference>
<evidence type="ECO:0008006" key="5">
    <source>
        <dbReference type="Google" id="ProtNLM"/>
    </source>
</evidence>